<accession>G2PGN2</accession>
<name>G2PGN2_STRV4</name>
<evidence type="ECO:0000313" key="2">
    <source>
        <dbReference type="Proteomes" id="UP000008703"/>
    </source>
</evidence>
<dbReference type="HOGENOM" id="CLU_1073332_0_0_11"/>
<gene>
    <name evidence="1" type="ORF">Strvi_9239</name>
</gene>
<evidence type="ECO:0000313" key="1">
    <source>
        <dbReference type="EMBL" id="AEM88528.1"/>
    </source>
</evidence>
<organism evidence="1 2">
    <name type="scientific">Streptomyces violaceusniger (strain Tu 4113)</name>
    <dbReference type="NCBI Taxonomy" id="653045"/>
    <lineage>
        <taxon>Bacteria</taxon>
        <taxon>Bacillati</taxon>
        <taxon>Actinomycetota</taxon>
        <taxon>Actinomycetes</taxon>
        <taxon>Kitasatosporales</taxon>
        <taxon>Streptomycetaceae</taxon>
        <taxon>Streptomyces</taxon>
        <taxon>Streptomyces violaceusniger group</taxon>
    </lineage>
</organism>
<dbReference type="KEGG" id="svl:Strvi_9239"/>
<protein>
    <submittedName>
        <fullName evidence="1">Uncharacterized protein</fullName>
    </submittedName>
</protein>
<reference evidence="1" key="1">
    <citation type="submission" date="2011-08" db="EMBL/GenBank/DDBJ databases">
        <title>Complete sequence of plasmid 1 of Streptomyces violaceusniger Tu 4113.</title>
        <authorList>
            <consortium name="US DOE Joint Genome Institute"/>
            <person name="Lucas S."/>
            <person name="Han J."/>
            <person name="Lapidus A."/>
            <person name="Cheng J.-F."/>
            <person name="Goodwin L."/>
            <person name="Pitluck S."/>
            <person name="Peters L."/>
            <person name="Ivanova N."/>
            <person name="Daligault H."/>
            <person name="Detter J.C."/>
            <person name="Han C."/>
            <person name="Tapia R."/>
            <person name="Land M."/>
            <person name="Hauser L."/>
            <person name="Kyrpides N."/>
            <person name="Ivanova N."/>
            <person name="Pagani I."/>
            <person name="Hagen A."/>
            <person name="Katz L."/>
            <person name="Fiedler H.-P."/>
            <person name="Keasling J."/>
            <person name="Fortman J."/>
            <person name="Woyke T."/>
        </authorList>
    </citation>
    <scope>NUCLEOTIDE SEQUENCE [LARGE SCALE GENOMIC DNA]</scope>
    <source>
        <strain evidence="1">Tu 4113</strain>
        <plasmid evidence="1">pSTRVI01</plasmid>
    </source>
</reference>
<dbReference type="EMBL" id="CP002995">
    <property type="protein sequence ID" value="AEM88528.1"/>
    <property type="molecule type" value="Genomic_DNA"/>
</dbReference>
<keyword evidence="1" id="KW-0614">Plasmid</keyword>
<sequence length="258" mass="27343">MGEQDEDQGMVARRARPPLTAAQARAMTAGLREAMDDVRRSVAVLAARVRDAHAARVWLPLGFASWQAYCAAEFGISRAQAYRLLDIARALGTINAAVTTADPSRTRDTDTAAAAIDFGLSQRALLAVAGRADDVAALITRRLAALTASSARGPEPEAVRAIVHQAVHDVRIATAAPTEPPANPAVADGRRAVDQLAANVLAVGELMLEVAPGYLSEDQAATRLALLCEEIGEPLDRRLAARRFALTGDRRALRGTLL</sequence>
<proteinExistence type="predicted"/>
<keyword evidence="2" id="KW-1185">Reference proteome</keyword>
<geneLocation type="plasmid" evidence="1 2">
    <name>pSTRVI01</name>
</geneLocation>
<dbReference type="Proteomes" id="UP000008703">
    <property type="component" value="Plasmid pSTRVI01"/>
</dbReference>
<dbReference type="RefSeq" id="WP_014043463.1">
    <property type="nucleotide sequence ID" value="NC_015951.1"/>
</dbReference>
<dbReference type="AlphaFoldDB" id="G2PGN2"/>